<proteinExistence type="predicted"/>
<evidence type="ECO:0000313" key="1">
    <source>
        <dbReference type="EMBL" id="JAH31647.1"/>
    </source>
</evidence>
<organism evidence="1">
    <name type="scientific">Anguilla anguilla</name>
    <name type="common">European freshwater eel</name>
    <name type="synonym">Muraena anguilla</name>
    <dbReference type="NCBI Taxonomy" id="7936"/>
    <lineage>
        <taxon>Eukaryota</taxon>
        <taxon>Metazoa</taxon>
        <taxon>Chordata</taxon>
        <taxon>Craniata</taxon>
        <taxon>Vertebrata</taxon>
        <taxon>Euteleostomi</taxon>
        <taxon>Actinopterygii</taxon>
        <taxon>Neopterygii</taxon>
        <taxon>Teleostei</taxon>
        <taxon>Anguilliformes</taxon>
        <taxon>Anguillidae</taxon>
        <taxon>Anguilla</taxon>
    </lineage>
</organism>
<dbReference type="AlphaFoldDB" id="A0A0E9RS32"/>
<reference evidence="1" key="2">
    <citation type="journal article" date="2015" name="Fish Shellfish Immunol.">
        <title>Early steps in the European eel (Anguilla anguilla)-Vibrio vulnificus interaction in the gills: Role of the RtxA13 toxin.</title>
        <authorList>
            <person name="Callol A."/>
            <person name="Pajuelo D."/>
            <person name="Ebbesson L."/>
            <person name="Teles M."/>
            <person name="MacKenzie S."/>
            <person name="Amaro C."/>
        </authorList>
    </citation>
    <scope>NUCLEOTIDE SEQUENCE</scope>
</reference>
<reference evidence="1" key="1">
    <citation type="submission" date="2014-11" db="EMBL/GenBank/DDBJ databases">
        <authorList>
            <person name="Amaro Gonzalez C."/>
        </authorList>
    </citation>
    <scope>NUCLEOTIDE SEQUENCE</scope>
</reference>
<sequence>MKPSLKCLSLSALIRGYLHPCWAIRVRITAFFMCCSPSFFKGHELLDTFT</sequence>
<accession>A0A0E9RS32</accession>
<protein>
    <submittedName>
        <fullName evidence="1">Uncharacterized protein</fullName>
    </submittedName>
</protein>
<name>A0A0E9RS32_ANGAN</name>
<dbReference type="EMBL" id="GBXM01076930">
    <property type="protein sequence ID" value="JAH31647.1"/>
    <property type="molecule type" value="Transcribed_RNA"/>
</dbReference>